<organism evidence="1 2">
    <name type="scientific">Artemisia annua</name>
    <name type="common">Sweet wormwood</name>
    <dbReference type="NCBI Taxonomy" id="35608"/>
    <lineage>
        <taxon>Eukaryota</taxon>
        <taxon>Viridiplantae</taxon>
        <taxon>Streptophyta</taxon>
        <taxon>Embryophyta</taxon>
        <taxon>Tracheophyta</taxon>
        <taxon>Spermatophyta</taxon>
        <taxon>Magnoliopsida</taxon>
        <taxon>eudicotyledons</taxon>
        <taxon>Gunneridae</taxon>
        <taxon>Pentapetalae</taxon>
        <taxon>asterids</taxon>
        <taxon>campanulids</taxon>
        <taxon>Asterales</taxon>
        <taxon>Asteraceae</taxon>
        <taxon>Asteroideae</taxon>
        <taxon>Anthemideae</taxon>
        <taxon>Artemisiinae</taxon>
        <taxon>Artemisia</taxon>
    </lineage>
</organism>
<accession>A0A2U1KS79</accession>
<dbReference type="AlphaFoldDB" id="A0A2U1KS79"/>
<comment type="caution">
    <text evidence="1">The sequence shown here is derived from an EMBL/GenBank/DDBJ whole genome shotgun (WGS) entry which is preliminary data.</text>
</comment>
<dbReference type="Proteomes" id="UP000245207">
    <property type="component" value="Unassembled WGS sequence"/>
</dbReference>
<keyword evidence="2" id="KW-1185">Reference proteome</keyword>
<dbReference type="EMBL" id="PKPP01014476">
    <property type="protein sequence ID" value="PWA39608.1"/>
    <property type="molecule type" value="Genomic_DNA"/>
</dbReference>
<gene>
    <name evidence="1" type="ORF">CTI12_AA570280</name>
</gene>
<sequence length="64" mass="7245">MFINVFSATNDWIDLANLSKMLCQITVVVCWLQSPNREGINNDDLLRYFGVNGLRSIGVSRKTP</sequence>
<protein>
    <submittedName>
        <fullName evidence="1">Uncharacterized protein</fullName>
    </submittedName>
</protein>
<proteinExistence type="predicted"/>
<reference evidence="1 2" key="1">
    <citation type="journal article" date="2018" name="Mol. Plant">
        <title>The genome of Artemisia annua provides insight into the evolution of Asteraceae family and artemisinin biosynthesis.</title>
        <authorList>
            <person name="Shen Q."/>
            <person name="Zhang L."/>
            <person name="Liao Z."/>
            <person name="Wang S."/>
            <person name="Yan T."/>
            <person name="Shi P."/>
            <person name="Liu M."/>
            <person name="Fu X."/>
            <person name="Pan Q."/>
            <person name="Wang Y."/>
            <person name="Lv Z."/>
            <person name="Lu X."/>
            <person name="Zhang F."/>
            <person name="Jiang W."/>
            <person name="Ma Y."/>
            <person name="Chen M."/>
            <person name="Hao X."/>
            <person name="Li L."/>
            <person name="Tang Y."/>
            <person name="Lv G."/>
            <person name="Zhou Y."/>
            <person name="Sun X."/>
            <person name="Brodelius P.E."/>
            <person name="Rose J.K.C."/>
            <person name="Tang K."/>
        </authorList>
    </citation>
    <scope>NUCLEOTIDE SEQUENCE [LARGE SCALE GENOMIC DNA]</scope>
    <source>
        <strain evidence="2">cv. Huhao1</strain>
        <tissue evidence="1">Leaf</tissue>
    </source>
</reference>
<name>A0A2U1KS79_ARTAN</name>
<evidence type="ECO:0000313" key="2">
    <source>
        <dbReference type="Proteomes" id="UP000245207"/>
    </source>
</evidence>
<evidence type="ECO:0000313" key="1">
    <source>
        <dbReference type="EMBL" id="PWA39608.1"/>
    </source>
</evidence>